<protein>
    <recommendedName>
        <fullName evidence="1">UPF0180 protein COK05_13625</fullName>
    </recommendedName>
</protein>
<comment type="caution">
    <text evidence="2">The sequence shown here is derived from an EMBL/GenBank/DDBJ whole genome shotgun (WGS) entry which is preliminary data.</text>
</comment>
<dbReference type="Proteomes" id="UP000224386">
    <property type="component" value="Unassembled WGS sequence"/>
</dbReference>
<gene>
    <name evidence="2" type="ORF">COK05_13625</name>
</gene>
<dbReference type="AlphaFoldDB" id="A0A2B2LTY3"/>
<evidence type="ECO:0000313" key="3">
    <source>
        <dbReference type="Proteomes" id="UP000224386"/>
    </source>
</evidence>
<dbReference type="InterPro" id="IPR005370">
    <property type="entry name" value="UPF0180"/>
</dbReference>
<reference evidence="2 3" key="1">
    <citation type="submission" date="2017-09" db="EMBL/GenBank/DDBJ databases">
        <title>Large-scale bioinformatics analysis of Bacillus genomes uncovers conserved roles of natural products in bacterial physiology.</title>
        <authorList>
            <consortium name="Agbiome Team Llc"/>
            <person name="Bleich R.M."/>
            <person name="Grubbs K.J."/>
            <person name="Santa Maria K.C."/>
            <person name="Allen S.E."/>
            <person name="Farag S."/>
            <person name="Shank E.A."/>
            <person name="Bowers A."/>
        </authorList>
    </citation>
    <scope>NUCLEOTIDE SEQUENCE [LARGE SCALE GENOMIC DNA]</scope>
    <source>
        <strain evidence="2 3">AFS070861</strain>
    </source>
</reference>
<dbReference type="EMBL" id="NVAP01000028">
    <property type="protein sequence ID" value="PFQ45750.1"/>
    <property type="molecule type" value="Genomic_DNA"/>
</dbReference>
<dbReference type="Pfam" id="PF03698">
    <property type="entry name" value="UPF0180"/>
    <property type="match status" value="1"/>
</dbReference>
<organism evidence="2 3">
    <name type="scientific">Bacillus cereus</name>
    <dbReference type="NCBI Taxonomy" id="1396"/>
    <lineage>
        <taxon>Bacteria</taxon>
        <taxon>Bacillati</taxon>
        <taxon>Bacillota</taxon>
        <taxon>Bacilli</taxon>
        <taxon>Bacillales</taxon>
        <taxon>Bacillaceae</taxon>
        <taxon>Bacillus</taxon>
        <taxon>Bacillus cereus group</taxon>
    </lineage>
</organism>
<accession>A0A2B2LTY3</accession>
<comment type="similarity">
    <text evidence="1">Belongs to the UPF0180 family.</text>
</comment>
<sequence>MKIMARIGVENSLTDVQQALQQQGHEVVTINSEHDAQGCDCCVVTGQDSNTMGIADTSIKGSVINAHGLTTDEICQQVESRI</sequence>
<dbReference type="NCBIfam" id="NF002845">
    <property type="entry name" value="PRK03094.1"/>
    <property type="match status" value="1"/>
</dbReference>
<proteinExistence type="inferred from homology"/>
<evidence type="ECO:0000256" key="1">
    <source>
        <dbReference type="HAMAP-Rule" id="MF_00506"/>
    </source>
</evidence>
<evidence type="ECO:0000313" key="2">
    <source>
        <dbReference type="EMBL" id="PFQ45750.1"/>
    </source>
</evidence>
<dbReference type="HAMAP" id="MF_00506">
    <property type="entry name" value="UPF0180"/>
    <property type="match status" value="1"/>
</dbReference>
<name>A0A2B2LTY3_BACCE</name>